<name>A0A6N2XU44_9FIRM</name>
<organism evidence="1">
    <name type="scientific">Thomasclavelia ramosa</name>
    <dbReference type="NCBI Taxonomy" id="1547"/>
    <lineage>
        <taxon>Bacteria</taxon>
        <taxon>Bacillati</taxon>
        <taxon>Bacillota</taxon>
        <taxon>Erysipelotrichia</taxon>
        <taxon>Erysipelotrichales</taxon>
        <taxon>Coprobacillaceae</taxon>
        <taxon>Thomasclavelia</taxon>
    </lineage>
</organism>
<dbReference type="RefSeq" id="WP_156634957.1">
    <property type="nucleotide sequence ID" value="NZ_BAABXX010000009.1"/>
</dbReference>
<dbReference type="EMBL" id="CACRTL010000003">
    <property type="protein sequence ID" value="VYT57845.1"/>
    <property type="molecule type" value="Genomic_DNA"/>
</dbReference>
<accession>A0A6N2XU44</accession>
<reference evidence="1" key="1">
    <citation type="submission" date="2019-11" db="EMBL/GenBank/DDBJ databases">
        <authorList>
            <person name="Feng L."/>
        </authorList>
    </citation>
    <scope>NUCLEOTIDE SEQUENCE</scope>
    <source>
        <strain evidence="1">CramosumLFYP8</strain>
    </source>
</reference>
<dbReference type="Pfam" id="PF18555">
    <property type="entry name" value="MobL"/>
    <property type="match status" value="1"/>
</dbReference>
<proteinExistence type="predicted"/>
<dbReference type="InterPro" id="IPR041073">
    <property type="entry name" value="MobL"/>
</dbReference>
<sequence length="434" mass="51397">MAEIIFNAEFVKTEYAGNSCKNIKKQINTDEMVDYYERKEACDYTVDENEADDTYQINSQDAFNYYDYRIGSTGGFNRNGNLEKGEANRLMEKYQPKILWRFVFSFEKEFAQNSNIITKTNMQKLMTKSMEKNIRALGFDPQNVEWGAYYHTNTDNPHCHVWMFEKEPTKRYYKISKKKFNKVRSNVIRTMALNSEIYIERDNLKEELLNCIKNDELIKLFKSSKNNSKKCFKKNNGIINLLLDLNDKLPLNGSLKYNSKNIRPYHDDIDKIVDIILNTNNVKLFYCQYKKHLQKEKEIFNNRYFSDEEKMEQNRSFENKDKELRTRIANMVLQNIKNYRLDNEHYSKLENKIKKETIKTCDKKHSYINKFSAVNASKHSMSCRSSLLQAGILDELSKAIMESSNASRIIEKELDDMVKKAQKEIWANSFERSL</sequence>
<dbReference type="AlphaFoldDB" id="A0A6N2XU44"/>
<protein>
    <submittedName>
        <fullName evidence="1">Uncharacterized protein</fullName>
    </submittedName>
</protein>
<evidence type="ECO:0000313" key="1">
    <source>
        <dbReference type="EMBL" id="VYT57845.1"/>
    </source>
</evidence>
<gene>
    <name evidence="1" type="ORF">CRLFYP8_00537</name>
</gene>